<dbReference type="HOGENOM" id="CLU_091233_0_1_11"/>
<dbReference type="eggNOG" id="COG1522">
    <property type="taxonomic scope" value="Bacteria"/>
</dbReference>
<dbReference type="EMBL" id="CM001440">
    <property type="protein sequence ID" value="EHR61412.1"/>
    <property type="molecule type" value="Genomic_DNA"/>
</dbReference>
<dbReference type="GO" id="GO:0043200">
    <property type="term" value="P:response to amino acid"/>
    <property type="evidence" value="ECO:0007669"/>
    <property type="project" value="TreeGrafter"/>
</dbReference>
<dbReference type="GO" id="GO:0043565">
    <property type="term" value="F:sequence-specific DNA binding"/>
    <property type="evidence" value="ECO:0007669"/>
    <property type="project" value="InterPro"/>
</dbReference>
<evidence type="ECO:0000313" key="6">
    <source>
        <dbReference type="Proteomes" id="UP000002791"/>
    </source>
</evidence>
<dbReference type="InterPro" id="IPR000485">
    <property type="entry name" value="AsnC-type_HTH_dom"/>
</dbReference>
<name>H5XEE4_9PSEU</name>
<dbReference type="PROSITE" id="PS50956">
    <property type="entry name" value="HTH_ASNC_2"/>
    <property type="match status" value="1"/>
</dbReference>
<evidence type="ECO:0000256" key="2">
    <source>
        <dbReference type="ARBA" id="ARBA00023125"/>
    </source>
</evidence>
<proteinExistence type="predicted"/>
<dbReference type="Pfam" id="PF01037">
    <property type="entry name" value="AsnC_trans_reg"/>
    <property type="match status" value="1"/>
</dbReference>
<dbReference type="Gene3D" id="3.30.70.920">
    <property type="match status" value="1"/>
</dbReference>
<keyword evidence="1" id="KW-0805">Transcription regulation</keyword>
<dbReference type="InterPro" id="IPR019888">
    <property type="entry name" value="Tscrpt_reg_AsnC-like"/>
</dbReference>
<dbReference type="Gene3D" id="1.10.10.10">
    <property type="entry name" value="Winged helix-like DNA-binding domain superfamily/Winged helix DNA-binding domain"/>
    <property type="match status" value="1"/>
</dbReference>
<sequence length="188" mass="20809">MTNGIDDDTATPDRRVVTAIVKIAAAAQKCCVRFVPDSIDHRLLRLVQEDASRTLRELGEQVGLSPSAVQRRLRGYRAAGVIAREVAVLDPTVLGATTLAVVLVTLDRESAQHHAEFRSRMRAEPRVQQCYDVAGPWDYVVVLVAESLTECRVLSDRLFLNDENVRRYDTLPVLDPIKTGLAVPPPEP</sequence>
<keyword evidence="3" id="KW-0804">Transcription</keyword>
<dbReference type="AlphaFoldDB" id="H5XEE4"/>
<evidence type="ECO:0000256" key="3">
    <source>
        <dbReference type="ARBA" id="ARBA00023163"/>
    </source>
</evidence>
<accession>H5XEE4</accession>
<dbReference type="SUPFAM" id="SSF46785">
    <property type="entry name" value="Winged helix' DNA-binding domain"/>
    <property type="match status" value="1"/>
</dbReference>
<dbReference type="Proteomes" id="UP000002791">
    <property type="component" value="Chromosome"/>
</dbReference>
<evidence type="ECO:0000256" key="1">
    <source>
        <dbReference type="ARBA" id="ARBA00023015"/>
    </source>
</evidence>
<dbReference type="InterPro" id="IPR036388">
    <property type="entry name" value="WH-like_DNA-bd_sf"/>
</dbReference>
<keyword evidence="2" id="KW-0238">DNA-binding</keyword>
<keyword evidence="6" id="KW-1185">Reference proteome</keyword>
<dbReference type="PANTHER" id="PTHR30154">
    <property type="entry name" value="LEUCINE-RESPONSIVE REGULATORY PROTEIN"/>
    <property type="match status" value="1"/>
</dbReference>
<dbReference type="STRING" id="882082.SaccyDRAFT_2551"/>
<feature type="domain" description="HTH asnC-type" evidence="4">
    <location>
        <begin position="36"/>
        <end position="97"/>
    </location>
</feature>
<dbReference type="InterPro" id="IPR011008">
    <property type="entry name" value="Dimeric_a/b-barrel"/>
</dbReference>
<protein>
    <submittedName>
        <fullName evidence="5">Transcriptional regulator</fullName>
    </submittedName>
</protein>
<organism evidence="5 6">
    <name type="scientific">Saccharomonospora cyanea NA-134</name>
    <dbReference type="NCBI Taxonomy" id="882082"/>
    <lineage>
        <taxon>Bacteria</taxon>
        <taxon>Bacillati</taxon>
        <taxon>Actinomycetota</taxon>
        <taxon>Actinomycetes</taxon>
        <taxon>Pseudonocardiales</taxon>
        <taxon>Pseudonocardiaceae</taxon>
        <taxon>Saccharomonospora</taxon>
    </lineage>
</organism>
<evidence type="ECO:0000313" key="5">
    <source>
        <dbReference type="EMBL" id="EHR61412.1"/>
    </source>
</evidence>
<dbReference type="InterPro" id="IPR019887">
    <property type="entry name" value="Tscrpt_reg_AsnC/Lrp_C"/>
</dbReference>
<dbReference type="OrthoDB" id="8590699at2"/>
<dbReference type="SUPFAM" id="SSF54909">
    <property type="entry name" value="Dimeric alpha+beta barrel"/>
    <property type="match status" value="1"/>
</dbReference>
<dbReference type="PANTHER" id="PTHR30154:SF34">
    <property type="entry name" value="TRANSCRIPTIONAL REGULATOR AZLB"/>
    <property type="match status" value="1"/>
</dbReference>
<dbReference type="Pfam" id="PF13404">
    <property type="entry name" value="HTH_AsnC-type"/>
    <property type="match status" value="1"/>
</dbReference>
<evidence type="ECO:0000259" key="4">
    <source>
        <dbReference type="PROSITE" id="PS50956"/>
    </source>
</evidence>
<dbReference type="InterPro" id="IPR036390">
    <property type="entry name" value="WH_DNA-bd_sf"/>
</dbReference>
<dbReference type="GO" id="GO:0005829">
    <property type="term" value="C:cytosol"/>
    <property type="evidence" value="ECO:0007669"/>
    <property type="project" value="TreeGrafter"/>
</dbReference>
<dbReference type="PRINTS" id="PR00033">
    <property type="entry name" value="HTHASNC"/>
</dbReference>
<gene>
    <name evidence="5" type="ORF">SaccyDRAFT_2551</name>
</gene>
<dbReference type="SMART" id="SM00344">
    <property type="entry name" value="HTH_ASNC"/>
    <property type="match status" value="1"/>
</dbReference>
<reference evidence="5 6" key="1">
    <citation type="submission" date="2011-11" db="EMBL/GenBank/DDBJ databases">
        <title>The Noncontiguous Finished sequence of Saccharomonospora cyanea NA-134.</title>
        <authorList>
            <consortium name="US DOE Joint Genome Institute"/>
            <person name="Lucas S."/>
            <person name="Han J."/>
            <person name="Lapidus A."/>
            <person name="Cheng J.-F."/>
            <person name="Goodwin L."/>
            <person name="Pitluck S."/>
            <person name="Peters L."/>
            <person name="Ovchinnikova G."/>
            <person name="Lu M."/>
            <person name="Detter J.C."/>
            <person name="Han C."/>
            <person name="Tapia R."/>
            <person name="Land M."/>
            <person name="Hauser L."/>
            <person name="Kyrpides N."/>
            <person name="Ivanova N."/>
            <person name="Pagani I."/>
            <person name="Brambilla E.-M."/>
            <person name="Klenk H.-P."/>
            <person name="Woyke T."/>
        </authorList>
    </citation>
    <scope>NUCLEOTIDE SEQUENCE [LARGE SCALE GENOMIC DNA]</scope>
    <source>
        <strain evidence="5 6">NA-134</strain>
    </source>
</reference>